<keyword evidence="3" id="KW-1185">Reference proteome</keyword>
<reference evidence="2" key="1">
    <citation type="journal article" date="2020" name="Stud. Mycol.">
        <title>101 Dothideomycetes genomes: a test case for predicting lifestyles and emergence of pathogens.</title>
        <authorList>
            <person name="Haridas S."/>
            <person name="Albert R."/>
            <person name="Binder M."/>
            <person name="Bloem J."/>
            <person name="Labutti K."/>
            <person name="Salamov A."/>
            <person name="Andreopoulos B."/>
            <person name="Baker S."/>
            <person name="Barry K."/>
            <person name="Bills G."/>
            <person name="Bluhm B."/>
            <person name="Cannon C."/>
            <person name="Castanera R."/>
            <person name="Culley D."/>
            <person name="Daum C."/>
            <person name="Ezra D."/>
            <person name="Gonzalez J."/>
            <person name="Henrissat B."/>
            <person name="Kuo A."/>
            <person name="Liang C."/>
            <person name="Lipzen A."/>
            <person name="Lutzoni F."/>
            <person name="Magnuson J."/>
            <person name="Mondo S."/>
            <person name="Nolan M."/>
            <person name="Ohm R."/>
            <person name="Pangilinan J."/>
            <person name="Park H.-J."/>
            <person name="Ramirez L."/>
            <person name="Alfaro M."/>
            <person name="Sun H."/>
            <person name="Tritt A."/>
            <person name="Yoshinaga Y."/>
            <person name="Zwiers L.-H."/>
            <person name="Turgeon B."/>
            <person name="Goodwin S."/>
            <person name="Spatafora J."/>
            <person name="Crous P."/>
            <person name="Grigoriev I."/>
        </authorList>
    </citation>
    <scope>NUCLEOTIDE SEQUENCE</scope>
    <source>
        <strain evidence="2">CBS 109.77</strain>
    </source>
</reference>
<evidence type="ECO:0000313" key="3">
    <source>
        <dbReference type="Proteomes" id="UP000799757"/>
    </source>
</evidence>
<organism evidence="2 3">
    <name type="scientific">Melanomma pulvis-pyrius CBS 109.77</name>
    <dbReference type="NCBI Taxonomy" id="1314802"/>
    <lineage>
        <taxon>Eukaryota</taxon>
        <taxon>Fungi</taxon>
        <taxon>Dikarya</taxon>
        <taxon>Ascomycota</taxon>
        <taxon>Pezizomycotina</taxon>
        <taxon>Dothideomycetes</taxon>
        <taxon>Pleosporomycetidae</taxon>
        <taxon>Pleosporales</taxon>
        <taxon>Melanommataceae</taxon>
        <taxon>Melanomma</taxon>
    </lineage>
</organism>
<name>A0A6A6WPP9_9PLEO</name>
<feature type="compositionally biased region" description="Pro residues" evidence="1">
    <location>
        <begin position="47"/>
        <end position="79"/>
    </location>
</feature>
<proteinExistence type="predicted"/>
<protein>
    <submittedName>
        <fullName evidence="2">Uncharacterized protein</fullName>
    </submittedName>
</protein>
<evidence type="ECO:0000256" key="1">
    <source>
        <dbReference type="SAM" id="MobiDB-lite"/>
    </source>
</evidence>
<feature type="region of interest" description="Disordered" evidence="1">
    <location>
        <begin position="1"/>
        <end position="89"/>
    </location>
</feature>
<dbReference type="EMBL" id="MU002613">
    <property type="protein sequence ID" value="KAF2785908.1"/>
    <property type="molecule type" value="Genomic_DNA"/>
</dbReference>
<dbReference type="Proteomes" id="UP000799757">
    <property type="component" value="Unassembled WGS sequence"/>
</dbReference>
<dbReference type="AlphaFoldDB" id="A0A6A6WPP9"/>
<sequence length="112" mass="12591">MAIEANRRDSIVIDLFLPDQEEEPSPGDVDPQLPPNHRRNSVVDPSEPSPPPTLPTRKPPPSSLPAKPPPKPFSPPNPSERPFKQNEEIIVCKDRIHAARKIVEEEEDGQRR</sequence>
<gene>
    <name evidence="2" type="ORF">K505DRAFT_368688</name>
</gene>
<feature type="compositionally biased region" description="Basic and acidic residues" evidence="1">
    <location>
        <begin position="1"/>
        <end position="11"/>
    </location>
</feature>
<evidence type="ECO:0000313" key="2">
    <source>
        <dbReference type="EMBL" id="KAF2785908.1"/>
    </source>
</evidence>
<accession>A0A6A6WPP9</accession>